<feature type="region of interest" description="Disordered" evidence="1">
    <location>
        <begin position="22"/>
        <end position="45"/>
    </location>
</feature>
<sequence length="131" mass="14904">MCGSISLRVHITAANVVRFTGSSRDPVPTHAQHRQHEGGQRLEDGWTNPEPFLRRRLIAWLLCARWEVAVRQSVLPCRPVMYESDLWAGDLSTKGHRLCGSDRHNQSTVCARTRRYINPQDAPLVMPMNFG</sequence>
<protein>
    <submittedName>
        <fullName evidence="2">Uncharacterized protein</fullName>
    </submittedName>
</protein>
<evidence type="ECO:0000313" key="3">
    <source>
        <dbReference type="Proteomes" id="UP001187415"/>
    </source>
</evidence>
<organism evidence="2 3">
    <name type="scientific">Channa striata</name>
    <name type="common">Snakehead murrel</name>
    <name type="synonym">Ophicephalus striatus</name>
    <dbReference type="NCBI Taxonomy" id="64152"/>
    <lineage>
        <taxon>Eukaryota</taxon>
        <taxon>Metazoa</taxon>
        <taxon>Chordata</taxon>
        <taxon>Craniata</taxon>
        <taxon>Vertebrata</taxon>
        <taxon>Euteleostomi</taxon>
        <taxon>Actinopterygii</taxon>
        <taxon>Neopterygii</taxon>
        <taxon>Teleostei</taxon>
        <taxon>Neoteleostei</taxon>
        <taxon>Acanthomorphata</taxon>
        <taxon>Anabantaria</taxon>
        <taxon>Anabantiformes</taxon>
        <taxon>Channoidei</taxon>
        <taxon>Channidae</taxon>
        <taxon>Channa</taxon>
    </lineage>
</organism>
<reference evidence="2" key="1">
    <citation type="submission" date="2023-07" db="EMBL/GenBank/DDBJ databases">
        <title>Chromosome-level Genome Assembly of Striped Snakehead (Channa striata).</title>
        <authorList>
            <person name="Liu H."/>
        </authorList>
    </citation>
    <scope>NUCLEOTIDE SEQUENCE</scope>
    <source>
        <strain evidence="2">Gz</strain>
        <tissue evidence="2">Muscle</tissue>
    </source>
</reference>
<gene>
    <name evidence="2" type="ORF">Q5P01_014641</name>
</gene>
<comment type="caution">
    <text evidence="2">The sequence shown here is derived from an EMBL/GenBank/DDBJ whole genome shotgun (WGS) entry which is preliminary data.</text>
</comment>
<dbReference type="AlphaFoldDB" id="A0AA88SN21"/>
<keyword evidence="3" id="KW-1185">Reference proteome</keyword>
<accession>A0AA88SN21</accession>
<dbReference type="Proteomes" id="UP001187415">
    <property type="component" value="Unassembled WGS sequence"/>
</dbReference>
<name>A0AA88SN21_CHASR</name>
<dbReference type="EMBL" id="JAUPFM010000011">
    <property type="protein sequence ID" value="KAK2837429.1"/>
    <property type="molecule type" value="Genomic_DNA"/>
</dbReference>
<evidence type="ECO:0000256" key="1">
    <source>
        <dbReference type="SAM" id="MobiDB-lite"/>
    </source>
</evidence>
<feature type="compositionally biased region" description="Basic and acidic residues" evidence="1">
    <location>
        <begin position="34"/>
        <end position="44"/>
    </location>
</feature>
<proteinExistence type="predicted"/>
<evidence type="ECO:0000313" key="2">
    <source>
        <dbReference type="EMBL" id="KAK2837429.1"/>
    </source>
</evidence>